<dbReference type="InterPro" id="IPR012334">
    <property type="entry name" value="Pectin_lyas_fold"/>
</dbReference>
<dbReference type="InterPro" id="IPR011050">
    <property type="entry name" value="Pectin_lyase_fold/virulence"/>
</dbReference>
<evidence type="ECO:0000313" key="1">
    <source>
        <dbReference type="EMBL" id="VAX19166.1"/>
    </source>
</evidence>
<proteinExistence type="predicted"/>
<sequence length="119" mass="13090">MKNILLLLIVLSGSITIRSQTPPIIYVAGDGSGDYNCDGIKDQIEINQALDFVAANSDYTTVHLKGKNTYWIDETIFISENTILEGDSNAVIKLVDNANWNTQFKPLIGHRPVILILSG</sequence>
<reference evidence="1" key="1">
    <citation type="submission" date="2018-06" db="EMBL/GenBank/DDBJ databases">
        <authorList>
            <person name="Zhirakovskaya E."/>
        </authorList>
    </citation>
    <scope>NUCLEOTIDE SEQUENCE</scope>
</reference>
<dbReference type="Gene3D" id="2.160.20.10">
    <property type="entry name" value="Single-stranded right-handed beta-helix, Pectin lyase-like"/>
    <property type="match status" value="1"/>
</dbReference>
<name>A0A3B1BLH7_9ZZZZ</name>
<gene>
    <name evidence="1" type="ORF">MNBD_IGNAVI01-793</name>
</gene>
<protein>
    <submittedName>
        <fullName evidence="1">FOG: PKD repeat</fullName>
    </submittedName>
</protein>
<dbReference type="AlphaFoldDB" id="A0A3B1BLH7"/>
<accession>A0A3B1BLH7</accession>
<organism evidence="1">
    <name type="scientific">hydrothermal vent metagenome</name>
    <dbReference type="NCBI Taxonomy" id="652676"/>
    <lineage>
        <taxon>unclassified sequences</taxon>
        <taxon>metagenomes</taxon>
        <taxon>ecological metagenomes</taxon>
    </lineage>
</organism>
<dbReference type="EMBL" id="UOGD01000130">
    <property type="protein sequence ID" value="VAX19166.1"/>
    <property type="molecule type" value="Genomic_DNA"/>
</dbReference>
<dbReference type="SUPFAM" id="SSF51126">
    <property type="entry name" value="Pectin lyase-like"/>
    <property type="match status" value="1"/>
</dbReference>